<reference evidence="1" key="1">
    <citation type="journal article" date="2020" name="bioRxiv">
        <title>Chromosome-level reference genome of the European wasp spider Argiope bruennichi: a resource for studies on range expansion and evolutionary adaptation.</title>
        <authorList>
            <person name="Sheffer M.M."/>
            <person name="Hoppe A."/>
            <person name="Krehenwinkel H."/>
            <person name="Uhl G."/>
            <person name="Kuss A.W."/>
            <person name="Jensen L."/>
            <person name="Jensen C."/>
            <person name="Gillespie R.G."/>
            <person name="Hoff K.J."/>
            <person name="Prost S."/>
        </authorList>
    </citation>
    <scope>NUCLEOTIDE SEQUENCE</scope>
</reference>
<name>A0A8T0E3L5_ARGBR</name>
<protein>
    <submittedName>
        <fullName evidence="1">Uncharacterized protein</fullName>
    </submittedName>
</protein>
<dbReference type="Proteomes" id="UP000807504">
    <property type="component" value="Unassembled WGS sequence"/>
</dbReference>
<dbReference type="AlphaFoldDB" id="A0A8T0E3L5"/>
<sequence length="151" mass="17338">MQLNPTWYQDYAYVPTGLCNGTTGTYNQDNTMYSTGNMHMVSKRDIYQDIHIVLSREYAYGIQKGHIQLPGCMHMYPTGTYAYGIQQGHIQSRTYAYCTQQGHMHMVSNRDIYSTRTYAYCTQQGHMQQLLILILDVSQGGTQRLIISNDV</sequence>
<evidence type="ECO:0000313" key="2">
    <source>
        <dbReference type="Proteomes" id="UP000807504"/>
    </source>
</evidence>
<proteinExistence type="predicted"/>
<reference evidence="1" key="2">
    <citation type="submission" date="2020-06" db="EMBL/GenBank/DDBJ databases">
        <authorList>
            <person name="Sheffer M."/>
        </authorList>
    </citation>
    <scope>NUCLEOTIDE SEQUENCE</scope>
</reference>
<evidence type="ECO:0000313" key="1">
    <source>
        <dbReference type="EMBL" id="KAF8766479.1"/>
    </source>
</evidence>
<gene>
    <name evidence="1" type="ORF">HNY73_019537</name>
</gene>
<keyword evidence="2" id="KW-1185">Reference proteome</keyword>
<comment type="caution">
    <text evidence="1">The sequence shown here is derived from an EMBL/GenBank/DDBJ whole genome shotgun (WGS) entry which is preliminary data.</text>
</comment>
<accession>A0A8T0E3L5</accession>
<organism evidence="1 2">
    <name type="scientific">Argiope bruennichi</name>
    <name type="common">Wasp spider</name>
    <name type="synonym">Aranea bruennichi</name>
    <dbReference type="NCBI Taxonomy" id="94029"/>
    <lineage>
        <taxon>Eukaryota</taxon>
        <taxon>Metazoa</taxon>
        <taxon>Ecdysozoa</taxon>
        <taxon>Arthropoda</taxon>
        <taxon>Chelicerata</taxon>
        <taxon>Arachnida</taxon>
        <taxon>Araneae</taxon>
        <taxon>Araneomorphae</taxon>
        <taxon>Entelegynae</taxon>
        <taxon>Araneoidea</taxon>
        <taxon>Araneidae</taxon>
        <taxon>Argiope</taxon>
    </lineage>
</organism>
<dbReference type="EMBL" id="JABXBU010002230">
    <property type="protein sequence ID" value="KAF8766479.1"/>
    <property type="molecule type" value="Genomic_DNA"/>
</dbReference>